<dbReference type="EMBL" id="KZ613964">
    <property type="protein sequence ID" value="PMD31097.1"/>
    <property type="molecule type" value="Genomic_DNA"/>
</dbReference>
<dbReference type="InterPro" id="IPR056402">
    <property type="entry name" value="DA_N"/>
</dbReference>
<sequence>MKSRFSLSLVLQLLFAVGTFAVTKIIPTTPGVGATTAQFYSGDSPYFDGPKLDFVNGTSFDWWYFDAVSSDGTYQLTVTFYTTVATTLGFATGFGTTNFVTFTAAYPNGTEYQQFGFAGPVTVSDGLFGIEGNWTGTGFSFTGTADLSYYRIDIDSPSLGIDGSFTFNSIAPAHYPANPYIPGENVSLHLSPVIGWANAIPDSVAVVDFTLAGVGEPLKFTGSGYHDKNWGIEPLPQAVKSWYWGHGHLGPYSIVWFDTLNYDGSEKVNGYLTWNGVIIAVSDSGLTARPTGANSTYPPTSTTGNPGGFHIVYNTKDGVFEADVAGQVAWEPALPVGGYTRWAGKITGGFVGQEKYTGSSVWEWIRFTL</sequence>
<organism evidence="4 5">
    <name type="scientific">Hyaloscypha variabilis (strain UAMH 11265 / GT02V1 / F)</name>
    <name type="common">Meliniomyces variabilis</name>
    <dbReference type="NCBI Taxonomy" id="1149755"/>
    <lineage>
        <taxon>Eukaryota</taxon>
        <taxon>Fungi</taxon>
        <taxon>Dikarya</taxon>
        <taxon>Ascomycota</taxon>
        <taxon>Pezizomycotina</taxon>
        <taxon>Leotiomycetes</taxon>
        <taxon>Helotiales</taxon>
        <taxon>Hyaloscyphaceae</taxon>
        <taxon>Hyaloscypha</taxon>
        <taxon>Hyaloscypha variabilis</taxon>
    </lineage>
</organism>
<dbReference type="Pfam" id="PF25581">
    <property type="entry name" value="AsqO_C"/>
    <property type="match status" value="1"/>
</dbReference>
<dbReference type="InterPro" id="IPR057722">
    <property type="entry name" value="AsqO/PenF-like_C"/>
</dbReference>
<reference evidence="4 5" key="1">
    <citation type="submission" date="2016-04" db="EMBL/GenBank/DDBJ databases">
        <title>A degradative enzymes factory behind the ericoid mycorrhizal symbiosis.</title>
        <authorList>
            <consortium name="DOE Joint Genome Institute"/>
            <person name="Martino E."/>
            <person name="Morin E."/>
            <person name="Grelet G."/>
            <person name="Kuo A."/>
            <person name="Kohler A."/>
            <person name="Daghino S."/>
            <person name="Barry K."/>
            <person name="Choi C."/>
            <person name="Cichocki N."/>
            <person name="Clum A."/>
            <person name="Copeland A."/>
            <person name="Hainaut M."/>
            <person name="Haridas S."/>
            <person name="Labutti K."/>
            <person name="Lindquist E."/>
            <person name="Lipzen A."/>
            <person name="Khouja H.-R."/>
            <person name="Murat C."/>
            <person name="Ohm R."/>
            <person name="Olson A."/>
            <person name="Spatafora J."/>
            <person name="Veneault-Fourrey C."/>
            <person name="Henrissat B."/>
            <person name="Grigoriev I."/>
            <person name="Martin F."/>
            <person name="Perotto S."/>
        </authorList>
    </citation>
    <scope>NUCLEOTIDE SEQUENCE [LARGE SCALE GENOMIC DNA]</scope>
    <source>
        <strain evidence="4 5">F</strain>
    </source>
</reference>
<feature type="domain" description="Diels-Alderase N-terminal" evidence="2">
    <location>
        <begin position="53"/>
        <end position="230"/>
    </location>
</feature>
<protein>
    <recommendedName>
        <fullName evidence="6">AttH domain-containing protein</fullName>
    </recommendedName>
</protein>
<dbReference type="Proteomes" id="UP000235786">
    <property type="component" value="Unassembled WGS sequence"/>
</dbReference>
<evidence type="ECO:0000259" key="2">
    <source>
        <dbReference type="Pfam" id="PF24137"/>
    </source>
</evidence>
<dbReference type="STRING" id="1149755.A0A2J6QXU5"/>
<evidence type="ECO:0000313" key="5">
    <source>
        <dbReference type="Proteomes" id="UP000235786"/>
    </source>
</evidence>
<dbReference type="SUPFAM" id="SSF159245">
    <property type="entry name" value="AttH-like"/>
    <property type="match status" value="1"/>
</dbReference>
<name>A0A2J6QXU5_HYAVF</name>
<evidence type="ECO:0000259" key="3">
    <source>
        <dbReference type="Pfam" id="PF25581"/>
    </source>
</evidence>
<dbReference type="OrthoDB" id="5344254at2759"/>
<accession>A0A2J6QXU5</accession>
<evidence type="ECO:0000313" key="4">
    <source>
        <dbReference type="EMBL" id="PMD31097.1"/>
    </source>
</evidence>
<proteinExistence type="predicted"/>
<feature type="signal peptide" evidence="1">
    <location>
        <begin position="1"/>
        <end position="21"/>
    </location>
</feature>
<evidence type="ECO:0008006" key="6">
    <source>
        <dbReference type="Google" id="ProtNLM"/>
    </source>
</evidence>
<feature type="domain" description="AsqO/PenF-like C-terminal" evidence="3">
    <location>
        <begin position="237"/>
        <end position="365"/>
    </location>
</feature>
<keyword evidence="1" id="KW-0732">Signal</keyword>
<feature type="chain" id="PRO_5014372560" description="AttH domain-containing protein" evidence="1">
    <location>
        <begin position="22"/>
        <end position="369"/>
    </location>
</feature>
<dbReference type="AlphaFoldDB" id="A0A2J6QXU5"/>
<evidence type="ECO:0000256" key="1">
    <source>
        <dbReference type="SAM" id="SignalP"/>
    </source>
</evidence>
<dbReference type="Pfam" id="PF24137">
    <property type="entry name" value="DA_N"/>
    <property type="match status" value="1"/>
</dbReference>
<keyword evidence="5" id="KW-1185">Reference proteome</keyword>
<gene>
    <name evidence="4" type="ORF">L207DRAFT_573163</name>
</gene>